<dbReference type="EMBL" id="LZEM01000016">
    <property type="protein sequence ID" value="OAZ41462.1"/>
    <property type="molecule type" value="Genomic_DNA"/>
</dbReference>
<sequence length="885" mass="96365">MTNPRDIFDALPNKPWPRLRLEQGEVLKVWHDQKREQRDVVIKQNTGGGKTVVGLLIAQSSLNEGIGPAVYLAPDTYLASQVLKEASALGIAAVDDFQSEDFRASKAILVTTLQKLVNGRSVFGVVGGSRPMVPLGVVIVDDAHSALAIAEQQFKVTVPRAKPVYRELLDIFAESLKEQSASAWHAIDGGFGGPPLRVPFWAWTAQQDRVRALLDPLGRDREEKWIHFSWPLVSPVLELCAMTVTSDAIEIAPPCAPIELIPSFSNATRRVYLTATLSDDGVLVTDLAADPADVMTPVTPDRAADLGDRLILAPLALNPSLGEDAVRQMVKEFSRGQWSAEGTEDESQRINVIVLVPSDKRAMEWAPYADHTYRVGDLDAAVDRLKAGEWLGVVVLVNKYDGVDLPDDACRLLVIDGVPFPLSPGEARAAAALAGTDTFAARQTQRIEQGMGRGIRDAEDYCAVLLLGSTLALSLRSPAARQHYSPATRAQIDLSLDLAGQIQGEGLSGVRDALILFLSRDSEWRRLSRAATAGAEYDRAGRVSDVSIARRKGFDFARAGRPHEAEQTLTDGIRALKPYERGWYQEEAAAYAHGYDLDRAQTILQEARLANINVMMPVTAIPVRILRPSTAQANAASVYLTGKYASGVELVLGFTTILDAIVYDRDRVAVEAAEQAFEDLGSHLGFEAERPDKRYNTGPDVIWSVSETIQLLIELKTGVHRNDGRIIKSELDQASGHINWHRENYGADCTAVSVLVHPSRFYDPLGTPAPNTVVLEQMVIDSVRERVLTFARAIAVGNDWTSVDAVKQHLLTNNLVGRNALTHQAPSPEPNAVFVLNPHSEQAKAAERARLEELARAAQTGDSDVQGAGTQDAGETPPDPSTVRP</sequence>
<evidence type="ECO:0000256" key="1">
    <source>
        <dbReference type="SAM" id="MobiDB-lite"/>
    </source>
</evidence>
<feature type="domain" description="Helicase ATP-binding" evidence="2">
    <location>
        <begin position="31"/>
        <end position="295"/>
    </location>
</feature>
<dbReference type="Pfam" id="PF00270">
    <property type="entry name" value="DEAD"/>
    <property type="match status" value="1"/>
</dbReference>
<organism evidence="3 4">
    <name type="scientific">Microbacterium arborescens</name>
    <dbReference type="NCBI Taxonomy" id="33883"/>
    <lineage>
        <taxon>Bacteria</taxon>
        <taxon>Bacillati</taxon>
        <taxon>Actinomycetota</taxon>
        <taxon>Actinomycetes</taxon>
        <taxon>Micrococcales</taxon>
        <taxon>Microbacteriaceae</taxon>
        <taxon>Microbacterium</taxon>
    </lineage>
</organism>
<accession>A0ABX2WJ37</accession>
<dbReference type="SMART" id="SM00487">
    <property type="entry name" value="DEXDc"/>
    <property type="match status" value="1"/>
</dbReference>
<evidence type="ECO:0000313" key="4">
    <source>
        <dbReference type="Proteomes" id="UP000093918"/>
    </source>
</evidence>
<comment type="caution">
    <text evidence="3">The sequence shown here is derived from an EMBL/GenBank/DDBJ whole genome shotgun (WGS) entry which is preliminary data.</text>
</comment>
<evidence type="ECO:0000313" key="3">
    <source>
        <dbReference type="EMBL" id="OAZ41462.1"/>
    </source>
</evidence>
<dbReference type="PROSITE" id="PS51192">
    <property type="entry name" value="HELICASE_ATP_BIND_1"/>
    <property type="match status" value="1"/>
</dbReference>
<feature type="region of interest" description="Disordered" evidence="1">
    <location>
        <begin position="853"/>
        <end position="885"/>
    </location>
</feature>
<proteinExistence type="predicted"/>
<evidence type="ECO:0000259" key="2">
    <source>
        <dbReference type="PROSITE" id="PS51192"/>
    </source>
</evidence>
<dbReference type="InterPro" id="IPR006555">
    <property type="entry name" value="ATP-dep_Helicase_C"/>
</dbReference>
<dbReference type="Gene3D" id="3.40.50.300">
    <property type="entry name" value="P-loop containing nucleotide triphosphate hydrolases"/>
    <property type="match status" value="2"/>
</dbReference>
<keyword evidence="4" id="KW-1185">Reference proteome</keyword>
<dbReference type="InterPro" id="IPR027417">
    <property type="entry name" value="P-loop_NTPase"/>
</dbReference>
<reference evidence="4" key="1">
    <citation type="submission" date="2016-06" db="EMBL/GenBank/DDBJ databases">
        <title>Genome sequencing of cellulolytic organisms.</title>
        <authorList>
            <person name="Bohra V."/>
            <person name="Dafale N.A."/>
            <person name="Purohit H.J."/>
        </authorList>
    </citation>
    <scope>NUCLEOTIDE SEQUENCE [LARGE SCALE GENOMIC DNA]</scope>
    <source>
        <strain evidence="4">ND21</strain>
    </source>
</reference>
<dbReference type="InterPro" id="IPR011545">
    <property type="entry name" value="DEAD/DEAH_box_helicase_dom"/>
</dbReference>
<dbReference type="SMART" id="SM00491">
    <property type="entry name" value="HELICc2"/>
    <property type="match status" value="1"/>
</dbReference>
<dbReference type="InterPro" id="IPR014001">
    <property type="entry name" value="Helicase_ATP-bd"/>
</dbReference>
<dbReference type="SUPFAM" id="SSF52540">
    <property type="entry name" value="P-loop containing nucleoside triphosphate hydrolases"/>
    <property type="match status" value="2"/>
</dbReference>
<protein>
    <recommendedName>
        <fullName evidence="2">Helicase ATP-binding domain-containing protein</fullName>
    </recommendedName>
</protein>
<dbReference type="Proteomes" id="UP000093918">
    <property type="component" value="Unassembled WGS sequence"/>
</dbReference>
<dbReference type="Pfam" id="PF13307">
    <property type="entry name" value="Helicase_C_2"/>
    <property type="match status" value="1"/>
</dbReference>
<gene>
    <name evidence="3" type="ORF">A9Z40_01945</name>
</gene>
<name>A0ABX2WJ37_9MICO</name>